<feature type="compositionally biased region" description="Low complexity" evidence="1">
    <location>
        <begin position="56"/>
        <end position="68"/>
    </location>
</feature>
<proteinExistence type="predicted"/>
<gene>
    <name evidence="2" type="ORF">MTR67_024440</name>
</gene>
<evidence type="ECO:0000313" key="3">
    <source>
        <dbReference type="Proteomes" id="UP001234989"/>
    </source>
</evidence>
<organism evidence="2 3">
    <name type="scientific">Solanum verrucosum</name>
    <dbReference type="NCBI Taxonomy" id="315347"/>
    <lineage>
        <taxon>Eukaryota</taxon>
        <taxon>Viridiplantae</taxon>
        <taxon>Streptophyta</taxon>
        <taxon>Embryophyta</taxon>
        <taxon>Tracheophyta</taxon>
        <taxon>Spermatophyta</taxon>
        <taxon>Magnoliopsida</taxon>
        <taxon>eudicotyledons</taxon>
        <taxon>Gunneridae</taxon>
        <taxon>Pentapetalae</taxon>
        <taxon>asterids</taxon>
        <taxon>lamiids</taxon>
        <taxon>Solanales</taxon>
        <taxon>Solanaceae</taxon>
        <taxon>Solanoideae</taxon>
        <taxon>Solaneae</taxon>
        <taxon>Solanum</taxon>
    </lineage>
</organism>
<dbReference type="EMBL" id="CP133616">
    <property type="protein sequence ID" value="WMV31055.1"/>
    <property type="molecule type" value="Genomic_DNA"/>
</dbReference>
<evidence type="ECO:0000256" key="1">
    <source>
        <dbReference type="SAM" id="MobiDB-lite"/>
    </source>
</evidence>
<accession>A0AAF0QYE6</accession>
<keyword evidence="3" id="KW-1185">Reference proteome</keyword>
<evidence type="ECO:0000313" key="2">
    <source>
        <dbReference type="EMBL" id="WMV31055.1"/>
    </source>
</evidence>
<sequence>MSIDTMMEEYEYSFDSNTDAIVYGISDPSTSDESMISDPNIPSSSSSSEDDDDHQQQQISIAAAASGDGTNDLTESSCASSSRFTDENQIAEQRAVMTFNVDFGELSGVAVGKSCNIEIGHHFHPGFHYGPIEHPLSPRFSFWELPEEVDSHIYWSSVWDLQVEDDLYDIINWLVGNIEKPHFV</sequence>
<reference evidence="2" key="1">
    <citation type="submission" date="2023-08" db="EMBL/GenBank/DDBJ databases">
        <title>A de novo genome assembly of Solanum verrucosum Schlechtendal, a Mexican diploid species geographically isolated from the other diploid A-genome species in potato relatives.</title>
        <authorList>
            <person name="Hosaka K."/>
        </authorList>
    </citation>
    <scope>NUCLEOTIDE SEQUENCE</scope>
    <source>
        <tissue evidence="2">Young leaves</tissue>
    </source>
</reference>
<dbReference type="AlphaFoldDB" id="A0AAF0QYE6"/>
<name>A0AAF0QYE6_SOLVR</name>
<dbReference type="Proteomes" id="UP001234989">
    <property type="component" value="Chromosome 5"/>
</dbReference>
<feature type="region of interest" description="Disordered" evidence="1">
    <location>
        <begin position="23"/>
        <end position="85"/>
    </location>
</feature>
<feature type="compositionally biased region" description="Polar residues" evidence="1">
    <location>
        <begin position="69"/>
        <end position="85"/>
    </location>
</feature>
<protein>
    <submittedName>
        <fullName evidence="2">Uncharacterized protein</fullName>
    </submittedName>
</protein>
<feature type="compositionally biased region" description="Low complexity" evidence="1">
    <location>
        <begin position="34"/>
        <end position="47"/>
    </location>
</feature>